<organism evidence="2 3">
    <name type="scientific">Cardiocondyla obscurior</name>
    <dbReference type="NCBI Taxonomy" id="286306"/>
    <lineage>
        <taxon>Eukaryota</taxon>
        <taxon>Metazoa</taxon>
        <taxon>Ecdysozoa</taxon>
        <taxon>Arthropoda</taxon>
        <taxon>Hexapoda</taxon>
        <taxon>Insecta</taxon>
        <taxon>Pterygota</taxon>
        <taxon>Neoptera</taxon>
        <taxon>Endopterygota</taxon>
        <taxon>Hymenoptera</taxon>
        <taxon>Apocrita</taxon>
        <taxon>Aculeata</taxon>
        <taxon>Formicoidea</taxon>
        <taxon>Formicidae</taxon>
        <taxon>Myrmicinae</taxon>
        <taxon>Cardiocondyla</taxon>
    </lineage>
</organism>
<evidence type="ECO:0000313" key="2">
    <source>
        <dbReference type="EMBL" id="KAL0114828.1"/>
    </source>
</evidence>
<reference evidence="2 3" key="1">
    <citation type="submission" date="2023-03" db="EMBL/GenBank/DDBJ databases">
        <title>High recombination rates correlate with genetic variation in Cardiocondyla obscurior ants.</title>
        <authorList>
            <person name="Errbii M."/>
        </authorList>
    </citation>
    <scope>NUCLEOTIDE SEQUENCE [LARGE SCALE GENOMIC DNA]</scope>
    <source>
        <strain evidence="2">Alpha-2009</strain>
        <tissue evidence="2">Whole body</tissue>
    </source>
</reference>
<proteinExistence type="predicted"/>
<dbReference type="EMBL" id="JADYXP020000011">
    <property type="protein sequence ID" value="KAL0114828.1"/>
    <property type="molecule type" value="Genomic_DNA"/>
</dbReference>
<feature type="compositionally biased region" description="Basic and acidic residues" evidence="1">
    <location>
        <begin position="70"/>
        <end position="80"/>
    </location>
</feature>
<accession>A0AAW2FH90</accession>
<dbReference type="AlphaFoldDB" id="A0AAW2FH90"/>
<protein>
    <submittedName>
        <fullName evidence="2">Uncharacterized protein</fullName>
    </submittedName>
</protein>
<comment type="caution">
    <text evidence="2">The sequence shown here is derived from an EMBL/GenBank/DDBJ whole genome shotgun (WGS) entry which is preliminary data.</text>
</comment>
<evidence type="ECO:0000256" key="1">
    <source>
        <dbReference type="SAM" id="MobiDB-lite"/>
    </source>
</evidence>
<name>A0AAW2FH90_9HYME</name>
<keyword evidence="3" id="KW-1185">Reference proteome</keyword>
<gene>
    <name evidence="2" type="ORF">PUN28_011873</name>
</gene>
<feature type="region of interest" description="Disordered" evidence="1">
    <location>
        <begin position="132"/>
        <end position="156"/>
    </location>
</feature>
<feature type="compositionally biased region" description="Low complexity" evidence="1">
    <location>
        <begin position="1"/>
        <end position="20"/>
    </location>
</feature>
<sequence>MAAGSTTATRTATTSRPAASLPAISGQDKGARSPTTTTDRAVAKPGRIKTSSQPGSAKPRMAAITSSAESKVEERGKDQPGSRQSTRPMAKIPLVPPERRRGSTTRHRPTIRSIQVLRPPDTERGTVASITAVRDTTLASTSSGPERRDPQPSATSTAAGIIMDLASGRTEAIPAIPFAAPTRVLTLPLPPFAAAMPPRVVPQVIPSPAPPAYVQQKGWVSRPRIPLAVPIQLPDGTCISVPMSAIRHNRKWQARTATGRWILRFAADGRLTMCRKISETLT</sequence>
<evidence type="ECO:0000313" key="3">
    <source>
        <dbReference type="Proteomes" id="UP001430953"/>
    </source>
</evidence>
<feature type="region of interest" description="Disordered" evidence="1">
    <location>
        <begin position="1"/>
        <end position="109"/>
    </location>
</feature>
<dbReference type="Proteomes" id="UP001430953">
    <property type="component" value="Unassembled WGS sequence"/>
</dbReference>